<dbReference type="Gene3D" id="3.40.50.1110">
    <property type="entry name" value="SGNH hydrolase"/>
    <property type="match status" value="1"/>
</dbReference>
<protein>
    <submittedName>
        <fullName evidence="2">GDSL-like Lipase/Acylhydrolase family protein</fullName>
    </submittedName>
</protein>
<sequence>MITKVGIQGPPGASGMVNRGTYIAETAYIVRDVVQYQGSSYYCKTNSTGHLPTDETYWNLLVSKGDQGNPGASIAFATKAAMEADLAHVVGIWAWVTSDTTTANNGFYRKEGASGTGGWVGPYDMPVPDGSITEKKVVPKAINISKLSDEVYKSIVGFKASYKAASGLNAYVKFTFDADGLGLLASQLMRGAFETYISDTNLTACSIKTYLSNSPTVISGGVNFSSPSQPLTYDQFNSYAKDVTYYNTSYRYIHVLVQFTMTANVLSELFLRNVTMTVGTTAVPMISYGLYSYDATVSSSTLLTDSSYVGRALLPRKDFETEFVDRFNANLSNKTKLWDRLHTNHDSGTKLYISNLYDLQAVSGSLSGMVEIKHTFDMYSESEKINSLVGEFFLTNSTANGALSGFTQLTPNATFSAYEAGVEKQMTGVATVTWSNPNNYRYLQILTDVLVDDVVDFFDIALASPTLTIGGHIIQPISHFVPYSAKTGSYVAVAPLDGSLVTYAVLKTIVTESKWAGKVFVTYGDSITHYDGEPFNENHIEAGQIAKGYQSYMREKLGCVVVNRGSGGKTMPEIYGIINCATDLATFDAVTITSGANDHLQAVALGTLAAVGAIFNTNTFYGALQAAVEKVLTVKPSMKIYLITPVPGFFDDTTATYGNQNKISVDFVNAIKIVGELYGCPVLDWYHTVGINPLNKSVYLGDISSVPYDLHPTQALFARMGESAASFMENN</sequence>
<dbReference type="STRING" id="112901.SAMN04488500_10654"/>
<gene>
    <name evidence="2" type="ORF">SAMN04488500_10654</name>
</gene>
<dbReference type="AlphaFoldDB" id="A0A1W2AQZ9"/>
<dbReference type="Pfam" id="PF13472">
    <property type="entry name" value="Lipase_GDSL_2"/>
    <property type="match status" value="1"/>
</dbReference>
<dbReference type="InterPro" id="IPR036514">
    <property type="entry name" value="SGNH_hydro_sf"/>
</dbReference>
<organism evidence="2 3">
    <name type="scientific">Sporomusa malonica</name>
    <dbReference type="NCBI Taxonomy" id="112901"/>
    <lineage>
        <taxon>Bacteria</taxon>
        <taxon>Bacillati</taxon>
        <taxon>Bacillota</taxon>
        <taxon>Negativicutes</taxon>
        <taxon>Selenomonadales</taxon>
        <taxon>Sporomusaceae</taxon>
        <taxon>Sporomusa</taxon>
    </lineage>
</organism>
<accession>A0A1W2AQZ9</accession>
<keyword evidence="2" id="KW-0378">Hydrolase</keyword>
<dbReference type="InterPro" id="IPR013830">
    <property type="entry name" value="SGNH_hydro"/>
</dbReference>
<dbReference type="Proteomes" id="UP000192738">
    <property type="component" value="Unassembled WGS sequence"/>
</dbReference>
<feature type="domain" description="SGNH hydrolase-type esterase" evidence="1">
    <location>
        <begin position="523"/>
        <end position="715"/>
    </location>
</feature>
<dbReference type="SUPFAM" id="SSF52266">
    <property type="entry name" value="SGNH hydrolase"/>
    <property type="match status" value="1"/>
</dbReference>
<dbReference type="EMBL" id="FWXI01000006">
    <property type="protein sequence ID" value="SMC63093.1"/>
    <property type="molecule type" value="Genomic_DNA"/>
</dbReference>
<keyword evidence="3" id="KW-1185">Reference proteome</keyword>
<dbReference type="OrthoDB" id="2060945at2"/>
<dbReference type="RefSeq" id="WP_084575278.1">
    <property type="nucleotide sequence ID" value="NZ_CP155572.1"/>
</dbReference>
<reference evidence="2 3" key="1">
    <citation type="submission" date="2017-04" db="EMBL/GenBank/DDBJ databases">
        <authorList>
            <person name="Afonso C.L."/>
            <person name="Miller P.J."/>
            <person name="Scott M.A."/>
            <person name="Spackman E."/>
            <person name="Goraichik I."/>
            <person name="Dimitrov K.M."/>
            <person name="Suarez D.L."/>
            <person name="Swayne D.E."/>
        </authorList>
    </citation>
    <scope>NUCLEOTIDE SEQUENCE [LARGE SCALE GENOMIC DNA]</scope>
    <source>
        <strain evidence="2 3">DSM 5090</strain>
    </source>
</reference>
<name>A0A1W2AQZ9_9FIRM</name>
<dbReference type="GO" id="GO:0016787">
    <property type="term" value="F:hydrolase activity"/>
    <property type="evidence" value="ECO:0007669"/>
    <property type="project" value="UniProtKB-KW"/>
</dbReference>
<evidence type="ECO:0000313" key="3">
    <source>
        <dbReference type="Proteomes" id="UP000192738"/>
    </source>
</evidence>
<evidence type="ECO:0000259" key="1">
    <source>
        <dbReference type="Pfam" id="PF13472"/>
    </source>
</evidence>
<proteinExistence type="predicted"/>
<evidence type="ECO:0000313" key="2">
    <source>
        <dbReference type="EMBL" id="SMC63093.1"/>
    </source>
</evidence>
<dbReference type="CDD" id="cd00229">
    <property type="entry name" value="SGNH_hydrolase"/>
    <property type="match status" value="1"/>
</dbReference>